<comment type="caution">
    <text evidence="3">The sequence shown here is derived from an EMBL/GenBank/DDBJ whole genome shotgun (WGS) entry which is preliminary data.</text>
</comment>
<name>A0A834SYN7_9FABA</name>
<evidence type="ECO:0000313" key="3">
    <source>
        <dbReference type="EMBL" id="KAF7811291.1"/>
    </source>
</evidence>
<dbReference type="AlphaFoldDB" id="A0A834SYN7"/>
<evidence type="ECO:0000259" key="2">
    <source>
        <dbReference type="Pfam" id="PF09133"/>
    </source>
</evidence>
<dbReference type="Proteomes" id="UP000634136">
    <property type="component" value="Unassembled WGS sequence"/>
</dbReference>
<proteinExistence type="predicted"/>
<reference evidence="3" key="1">
    <citation type="submission" date="2020-09" db="EMBL/GenBank/DDBJ databases">
        <title>Genome-Enabled Discovery of Anthraquinone Biosynthesis in Senna tora.</title>
        <authorList>
            <person name="Kang S.-H."/>
            <person name="Pandey R.P."/>
            <person name="Lee C.-M."/>
            <person name="Sim J.-S."/>
            <person name="Jeong J.-T."/>
            <person name="Choi B.-S."/>
            <person name="Jung M."/>
            <person name="Ginzburg D."/>
            <person name="Zhao K."/>
            <person name="Won S.Y."/>
            <person name="Oh T.-J."/>
            <person name="Yu Y."/>
            <person name="Kim N.-H."/>
            <person name="Lee O.R."/>
            <person name="Lee T.-H."/>
            <person name="Bashyal P."/>
            <person name="Kim T.-S."/>
            <person name="Lee W.-H."/>
            <person name="Kawkins C."/>
            <person name="Kim C.-K."/>
            <person name="Kim J.S."/>
            <person name="Ahn B.O."/>
            <person name="Rhee S.Y."/>
            <person name="Sohng J.K."/>
        </authorList>
    </citation>
    <scope>NUCLEOTIDE SEQUENCE</scope>
    <source>
        <tissue evidence="3">Leaf</tissue>
    </source>
</reference>
<keyword evidence="4" id="KW-1185">Reference proteome</keyword>
<protein>
    <submittedName>
        <fullName evidence="3">Protein EMBRYO DEFECTIVE 1674</fullName>
    </submittedName>
</protein>
<dbReference type="PANTHER" id="PTHR35311">
    <property type="entry name" value="KINETOCHORE-ASSOCIATED PROTEIN KNL-2 HOMOLOG"/>
    <property type="match status" value="1"/>
</dbReference>
<dbReference type="InterPro" id="IPR053090">
    <property type="entry name" value="Centromere_KNL-2_homolog"/>
</dbReference>
<organism evidence="3 4">
    <name type="scientific">Senna tora</name>
    <dbReference type="NCBI Taxonomy" id="362788"/>
    <lineage>
        <taxon>Eukaryota</taxon>
        <taxon>Viridiplantae</taxon>
        <taxon>Streptophyta</taxon>
        <taxon>Embryophyta</taxon>
        <taxon>Tracheophyta</taxon>
        <taxon>Spermatophyta</taxon>
        <taxon>Magnoliopsida</taxon>
        <taxon>eudicotyledons</taxon>
        <taxon>Gunneridae</taxon>
        <taxon>Pentapetalae</taxon>
        <taxon>rosids</taxon>
        <taxon>fabids</taxon>
        <taxon>Fabales</taxon>
        <taxon>Fabaceae</taxon>
        <taxon>Caesalpinioideae</taxon>
        <taxon>Cassia clade</taxon>
        <taxon>Senna</taxon>
    </lineage>
</organism>
<dbReference type="OrthoDB" id="118550at2759"/>
<feature type="domain" description="SANTA" evidence="2">
    <location>
        <begin position="46"/>
        <end position="134"/>
    </location>
</feature>
<dbReference type="EMBL" id="JAAIUW010000010">
    <property type="protein sequence ID" value="KAF7811291.1"/>
    <property type="molecule type" value="Genomic_DNA"/>
</dbReference>
<dbReference type="PANTHER" id="PTHR35311:SF1">
    <property type="entry name" value="PROTEIN EMBRYO DEFECTIVE 1674"/>
    <property type="match status" value="1"/>
</dbReference>
<evidence type="ECO:0000313" key="4">
    <source>
        <dbReference type="Proteomes" id="UP000634136"/>
    </source>
</evidence>
<sequence length="355" mass="39197">MKRIPKLSAFSSKTLNLDQGSNLKARPPVTPVSNKKTISSSRYKTILLHDWWLVKPQGKGLAVGGFASLERLGERVIFSAPIAKRHQTNVLETQDGITFIVSGFINKSRSHESGFSMEICRHFLFGFPYNWEEYILYASREEHNNGNTGFGDSSTCPLNSAGDALPFTSDDDNIGATEIQDLFTGKGDLSQWLVKKFSNDTAVGTPLKNVPEPQSDPADNMESDIATNTKECKGKDDTHLETSALQDDQTHNIENGSFGFEPGMNMNSPKPSEGLSGKGTNRRATRSISKMSACEKISEDADNFNFRRVTRSVSKMSQTSEKTMPLGKSMKIRTSVASPVRRSARLCNLKRQATQ</sequence>
<evidence type="ECO:0000256" key="1">
    <source>
        <dbReference type="SAM" id="MobiDB-lite"/>
    </source>
</evidence>
<gene>
    <name evidence="3" type="ORF">G2W53_032267</name>
</gene>
<dbReference type="InterPro" id="IPR015216">
    <property type="entry name" value="SANTA"/>
</dbReference>
<dbReference type="Pfam" id="PF09133">
    <property type="entry name" value="SANTA"/>
    <property type="match status" value="1"/>
</dbReference>
<accession>A0A834SYN7</accession>
<feature type="region of interest" description="Disordered" evidence="1">
    <location>
        <begin position="260"/>
        <end position="289"/>
    </location>
</feature>